<organism evidence="2 3">
    <name type="scientific">Postia placenta MAD-698-R-SB12</name>
    <dbReference type="NCBI Taxonomy" id="670580"/>
    <lineage>
        <taxon>Eukaryota</taxon>
        <taxon>Fungi</taxon>
        <taxon>Dikarya</taxon>
        <taxon>Basidiomycota</taxon>
        <taxon>Agaricomycotina</taxon>
        <taxon>Agaricomycetes</taxon>
        <taxon>Polyporales</taxon>
        <taxon>Adustoporiaceae</taxon>
        <taxon>Rhodonia</taxon>
    </lineage>
</organism>
<evidence type="ECO:0000256" key="1">
    <source>
        <dbReference type="SAM" id="MobiDB-lite"/>
    </source>
</evidence>
<dbReference type="PANTHER" id="PTHR28265">
    <property type="entry name" value="MAINTENANCE OF TELOMERE CAPPING PROTEIN 1"/>
    <property type="match status" value="1"/>
</dbReference>
<feature type="compositionally biased region" description="Basic and acidic residues" evidence="1">
    <location>
        <begin position="254"/>
        <end position="268"/>
    </location>
</feature>
<dbReference type="PANTHER" id="PTHR28265:SF1">
    <property type="entry name" value="MAINTENANCE OF TELOMERE CAPPING PROTEIN 1"/>
    <property type="match status" value="1"/>
</dbReference>
<protein>
    <recommendedName>
        <fullName evidence="4">Maintenance of telomere capping protein 1</fullName>
    </recommendedName>
</protein>
<evidence type="ECO:0008006" key="4">
    <source>
        <dbReference type="Google" id="ProtNLM"/>
    </source>
</evidence>
<dbReference type="STRING" id="670580.A0A1X6NGL3"/>
<dbReference type="EMBL" id="KZ110591">
    <property type="protein sequence ID" value="OSX67775.1"/>
    <property type="molecule type" value="Genomic_DNA"/>
</dbReference>
<dbReference type="OrthoDB" id="5594977at2759"/>
<dbReference type="GeneID" id="36327469"/>
<feature type="region of interest" description="Disordered" evidence="1">
    <location>
        <begin position="1"/>
        <end position="131"/>
    </location>
</feature>
<dbReference type="Proteomes" id="UP000194127">
    <property type="component" value="Unassembled WGS sequence"/>
</dbReference>
<feature type="region of interest" description="Disordered" evidence="1">
    <location>
        <begin position="249"/>
        <end position="268"/>
    </location>
</feature>
<dbReference type="AlphaFoldDB" id="A0A1X6NGL3"/>
<proteinExistence type="predicted"/>
<feature type="compositionally biased region" description="Polar residues" evidence="1">
    <location>
        <begin position="101"/>
        <end position="110"/>
    </location>
</feature>
<accession>A0A1X6NGL3</accession>
<name>A0A1X6NGL3_9APHY</name>
<keyword evidence="3" id="KW-1185">Reference proteome</keyword>
<sequence length="430" mass="47301">MSTKSKSKQEEALQFLDDLDSFAPPPVGTPGVASDSQPPPEGEAEVYAFIDEITQKSSEPPRLTSSHIERPLSRAGTPTVRKSTERIRLGGATPLMPALQRTESSSSRLSAVTPVSAKPEPQPEVQSGSGGGWGWGNVWSSASAAIQQAKSVVDEQVKQLPKNEQARKWGEGVLEYARAAQLEKLGTDFKRVGLSTLTDILNAVAPPISEHEVIQVWLSHDMKGYDGVESLAYRALSRIMEQVEGGDLVVNRGNESRPKESSDSKRELNAVEGFESALKLAQAEIDELIRRNENPAPTQASSAQNPTTYSYVYLRIQPFMTTFPLPQPAVNAELTTPATPTTHTSLQFLLYLSDPHHQLNHSTMTQAVPGKWLDLWDDYEWVEDLVVEAIRLGVEVIGQEYIVSRMGWDKKNSEKLEDSAEPAQEEQAET</sequence>
<reference evidence="2 3" key="1">
    <citation type="submission" date="2017-04" db="EMBL/GenBank/DDBJ databases">
        <title>Genome Sequence of the Model Brown-Rot Fungus Postia placenta SB12.</title>
        <authorList>
            <consortium name="DOE Joint Genome Institute"/>
            <person name="Gaskell J."/>
            <person name="Kersten P."/>
            <person name="Larrondo L.F."/>
            <person name="Canessa P."/>
            <person name="Martinez D."/>
            <person name="Hibbett D."/>
            <person name="Schmoll M."/>
            <person name="Kubicek C.P."/>
            <person name="Martinez A.T."/>
            <person name="Yadav J."/>
            <person name="Master E."/>
            <person name="Magnuson J.K."/>
            <person name="James T."/>
            <person name="Yaver D."/>
            <person name="Berka R."/>
            <person name="Labutti K."/>
            <person name="Lipzen A."/>
            <person name="Aerts A."/>
            <person name="Barry K."/>
            <person name="Henrissat B."/>
            <person name="Blanchette R."/>
            <person name="Grigoriev I."/>
            <person name="Cullen D."/>
        </authorList>
    </citation>
    <scope>NUCLEOTIDE SEQUENCE [LARGE SCALE GENOMIC DNA]</scope>
    <source>
        <strain evidence="2 3">MAD-698-R-SB12</strain>
    </source>
</reference>
<dbReference type="RefSeq" id="XP_024344569.1">
    <property type="nucleotide sequence ID" value="XM_024482520.1"/>
</dbReference>
<feature type="compositionally biased region" description="Polar residues" evidence="1">
    <location>
        <begin position="55"/>
        <end position="66"/>
    </location>
</feature>
<dbReference type="Pfam" id="PF10310">
    <property type="entry name" value="DUF5427"/>
    <property type="match status" value="1"/>
</dbReference>
<evidence type="ECO:0000313" key="3">
    <source>
        <dbReference type="Proteomes" id="UP000194127"/>
    </source>
</evidence>
<dbReference type="InterPro" id="IPR018814">
    <property type="entry name" value="DUF5427"/>
</dbReference>
<evidence type="ECO:0000313" key="2">
    <source>
        <dbReference type="EMBL" id="OSX67775.1"/>
    </source>
</evidence>
<gene>
    <name evidence="2" type="ORF">POSPLADRAFT_1072542</name>
</gene>